<proteinExistence type="predicted"/>
<accession>A0AC34QSW3</accession>
<sequence length="102" mass="12410">MFELPVDETFDDESLLKFFMNHVTKYFSYIDFYFINDSQQKQLKEKFEKVIDDFNKTKGTPAIRLQLMKVVSKSRIYVCNQKSSYYNRYWLDQCIVLNGYRL</sequence>
<evidence type="ECO:0000313" key="1">
    <source>
        <dbReference type="Proteomes" id="UP000887576"/>
    </source>
</evidence>
<reference evidence="2" key="1">
    <citation type="submission" date="2022-11" db="UniProtKB">
        <authorList>
            <consortium name="WormBaseParasite"/>
        </authorList>
    </citation>
    <scope>IDENTIFICATION</scope>
</reference>
<name>A0AC34QSW3_9BILA</name>
<dbReference type="WBParaSite" id="JU765_v2.g18974.t1">
    <property type="protein sequence ID" value="JU765_v2.g18974.t1"/>
    <property type="gene ID" value="JU765_v2.g18974"/>
</dbReference>
<protein>
    <submittedName>
        <fullName evidence="2">Uncharacterized protein</fullName>
    </submittedName>
</protein>
<dbReference type="Proteomes" id="UP000887576">
    <property type="component" value="Unplaced"/>
</dbReference>
<evidence type="ECO:0000313" key="2">
    <source>
        <dbReference type="WBParaSite" id="JU765_v2.g18974.t1"/>
    </source>
</evidence>
<organism evidence="1 2">
    <name type="scientific">Panagrolaimus sp. JU765</name>
    <dbReference type="NCBI Taxonomy" id="591449"/>
    <lineage>
        <taxon>Eukaryota</taxon>
        <taxon>Metazoa</taxon>
        <taxon>Ecdysozoa</taxon>
        <taxon>Nematoda</taxon>
        <taxon>Chromadorea</taxon>
        <taxon>Rhabditida</taxon>
        <taxon>Tylenchina</taxon>
        <taxon>Panagrolaimomorpha</taxon>
        <taxon>Panagrolaimoidea</taxon>
        <taxon>Panagrolaimidae</taxon>
        <taxon>Panagrolaimus</taxon>
    </lineage>
</organism>